<reference evidence="1 2" key="1">
    <citation type="submission" date="2013-07" db="EMBL/GenBank/DDBJ databases">
        <authorList>
            <person name="Stoco P.H."/>
            <person name="Wagner G."/>
            <person name="Gerber A."/>
            <person name="Zaha A."/>
            <person name="Thompson C."/>
            <person name="Bartholomeu D.C."/>
            <person name="Luckemeyer D.D."/>
            <person name="Bahia D."/>
            <person name="Loreto E."/>
            <person name="Prestes E.B."/>
            <person name="Lima F.M."/>
            <person name="Rodrigues-Luiz G."/>
            <person name="Vallejo G.A."/>
            <person name="Filho J.F."/>
            <person name="Monteiro K.M."/>
            <person name="Tyler K.M."/>
            <person name="de Almeida L.G."/>
            <person name="Ortiz M.F."/>
            <person name="Siervo M.A."/>
            <person name="de Moraes M.H."/>
            <person name="Cunha O.L."/>
            <person name="Mendonca-Neto R."/>
            <person name="Silva R."/>
            <person name="Teixeira S.M."/>
            <person name="Murta S.M."/>
            <person name="Sincero T.C."/>
            <person name="Mendes T.A."/>
            <person name="Urmenyi T.P."/>
            <person name="Silva V.G."/>
            <person name="da Rocha W.D."/>
            <person name="Andersson B."/>
            <person name="Romanha A.J."/>
            <person name="Steindel M."/>
            <person name="de Vasconcelos A.T."/>
            <person name="Grisard E.C."/>
        </authorList>
    </citation>
    <scope>NUCLEOTIDE SEQUENCE [LARGE SCALE GENOMIC DNA]</scope>
    <source>
        <strain evidence="1 2">SC58</strain>
    </source>
</reference>
<dbReference type="AlphaFoldDB" id="A0A061J472"/>
<dbReference type="Proteomes" id="UP000031737">
    <property type="component" value="Unassembled WGS sequence"/>
</dbReference>
<evidence type="ECO:0000313" key="1">
    <source>
        <dbReference type="EMBL" id="ESL10248.1"/>
    </source>
</evidence>
<keyword evidence="2" id="KW-1185">Reference proteome</keyword>
<evidence type="ECO:0000313" key="2">
    <source>
        <dbReference type="Proteomes" id="UP000031737"/>
    </source>
</evidence>
<sequence length="94" mass="11045">MSADAQAIAYFWDTLLYAVAPAPATSKQRRRRAQKSVFCCSNSDTQPANFWFCRSPQLKRKREALTMQQRKKKKVHFSDEVEVILIDRRIQSMY</sequence>
<gene>
    <name evidence="1" type="ORF">TRSC58_02022</name>
</gene>
<comment type="caution">
    <text evidence="1">The sequence shown here is derived from an EMBL/GenBank/DDBJ whole genome shotgun (WGS) entry which is preliminary data.</text>
</comment>
<dbReference type="VEuPathDB" id="TriTrypDB:TRSC58_02022"/>
<dbReference type="OrthoDB" id="251372at2759"/>
<organism evidence="1 2">
    <name type="scientific">Trypanosoma rangeli SC58</name>
    <dbReference type="NCBI Taxonomy" id="429131"/>
    <lineage>
        <taxon>Eukaryota</taxon>
        <taxon>Discoba</taxon>
        <taxon>Euglenozoa</taxon>
        <taxon>Kinetoplastea</taxon>
        <taxon>Metakinetoplastina</taxon>
        <taxon>Trypanosomatida</taxon>
        <taxon>Trypanosomatidae</taxon>
        <taxon>Trypanosoma</taxon>
        <taxon>Herpetosoma</taxon>
    </lineage>
</organism>
<proteinExistence type="predicted"/>
<dbReference type="EMBL" id="AUPL01002022">
    <property type="protein sequence ID" value="ESL10248.1"/>
    <property type="molecule type" value="Genomic_DNA"/>
</dbReference>
<name>A0A061J472_TRYRA</name>
<protein>
    <submittedName>
        <fullName evidence="1">Uncharacterized protein</fullName>
    </submittedName>
</protein>
<accession>A0A061J472</accession>